<dbReference type="Pfam" id="PF00560">
    <property type="entry name" value="LRR_1"/>
    <property type="match status" value="8"/>
</dbReference>
<evidence type="ECO:0000256" key="5">
    <source>
        <dbReference type="ARBA" id="ARBA00012513"/>
    </source>
</evidence>
<evidence type="ECO:0000256" key="2">
    <source>
        <dbReference type="ARBA" id="ARBA00004479"/>
    </source>
</evidence>
<organism evidence="27 28">
    <name type="scientific">Citrus unshiu</name>
    <name type="common">Satsuma mandarin</name>
    <name type="synonym">Citrus nobilis var. unshiu</name>
    <dbReference type="NCBI Taxonomy" id="55188"/>
    <lineage>
        <taxon>Eukaryota</taxon>
        <taxon>Viridiplantae</taxon>
        <taxon>Streptophyta</taxon>
        <taxon>Embryophyta</taxon>
        <taxon>Tracheophyta</taxon>
        <taxon>Spermatophyta</taxon>
        <taxon>Magnoliopsida</taxon>
        <taxon>eudicotyledons</taxon>
        <taxon>Gunneridae</taxon>
        <taxon>Pentapetalae</taxon>
        <taxon>rosids</taxon>
        <taxon>malvids</taxon>
        <taxon>Sapindales</taxon>
        <taxon>Rutaceae</taxon>
        <taxon>Aurantioideae</taxon>
        <taxon>Citrus</taxon>
    </lineage>
</organism>
<dbReference type="GO" id="GO:0005524">
    <property type="term" value="F:ATP binding"/>
    <property type="evidence" value="ECO:0007669"/>
    <property type="project" value="UniProtKB-UniRule"/>
</dbReference>
<feature type="domain" description="Protein kinase" evidence="26">
    <location>
        <begin position="708"/>
        <end position="978"/>
    </location>
</feature>
<evidence type="ECO:0000256" key="25">
    <source>
        <dbReference type="SAM" id="SignalP"/>
    </source>
</evidence>
<dbReference type="SMART" id="SM00220">
    <property type="entry name" value="S_TKc"/>
    <property type="match status" value="1"/>
</dbReference>
<dbReference type="FunFam" id="3.30.200.20:FF:000432">
    <property type="entry name" value="LRR receptor-like serine/threonine-protein kinase EFR"/>
    <property type="match status" value="1"/>
</dbReference>
<keyword evidence="10" id="KW-0808">Transferase</keyword>
<keyword evidence="6" id="KW-1003">Cell membrane</keyword>
<keyword evidence="12 25" id="KW-0732">Signal</keyword>
<dbReference type="InterPro" id="IPR017441">
    <property type="entry name" value="Protein_kinase_ATP_BS"/>
</dbReference>
<evidence type="ECO:0000256" key="20">
    <source>
        <dbReference type="ARBA" id="ARBA00023180"/>
    </source>
</evidence>
<evidence type="ECO:0000256" key="8">
    <source>
        <dbReference type="ARBA" id="ARBA00022553"/>
    </source>
</evidence>
<evidence type="ECO:0000256" key="15">
    <source>
        <dbReference type="ARBA" id="ARBA00022777"/>
    </source>
</evidence>
<dbReference type="Pfam" id="PF08263">
    <property type="entry name" value="LRRNT_2"/>
    <property type="match status" value="1"/>
</dbReference>
<evidence type="ECO:0000256" key="18">
    <source>
        <dbReference type="ARBA" id="ARBA00023136"/>
    </source>
</evidence>
<keyword evidence="16 23" id="KW-0067">ATP-binding</keyword>
<dbReference type="Pfam" id="PF12799">
    <property type="entry name" value="LRR_4"/>
    <property type="match status" value="1"/>
</dbReference>
<dbReference type="GO" id="GO:0004674">
    <property type="term" value="F:protein serine/threonine kinase activity"/>
    <property type="evidence" value="ECO:0007669"/>
    <property type="project" value="UniProtKB-KW"/>
</dbReference>
<dbReference type="FunFam" id="3.80.10.10:FF:000129">
    <property type="entry name" value="Leucine-rich repeat receptor-like kinase"/>
    <property type="match status" value="1"/>
</dbReference>
<dbReference type="EMBL" id="BDQV01000265">
    <property type="protein sequence ID" value="GAY61322.1"/>
    <property type="molecule type" value="Genomic_DNA"/>
</dbReference>
<keyword evidence="28" id="KW-1185">Reference proteome</keyword>
<proteinExistence type="inferred from homology"/>
<dbReference type="PANTHER" id="PTHR27008">
    <property type="entry name" value="OS04G0122200 PROTEIN"/>
    <property type="match status" value="1"/>
</dbReference>
<evidence type="ECO:0000256" key="13">
    <source>
        <dbReference type="ARBA" id="ARBA00022737"/>
    </source>
</evidence>
<dbReference type="FunFam" id="3.80.10.10:FF:000041">
    <property type="entry name" value="LRR receptor-like serine/threonine-protein kinase ERECTA"/>
    <property type="match status" value="1"/>
</dbReference>
<comment type="similarity">
    <text evidence="3">Belongs to the protein kinase superfamily. Ser/Thr protein kinase family.</text>
</comment>
<accession>A0A2H5Q9T7</accession>
<dbReference type="PROSITE" id="PS50011">
    <property type="entry name" value="PROTEIN_KINASE_DOM"/>
    <property type="match status" value="1"/>
</dbReference>
<keyword evidence="11 24" id="KW-0812">Transmembrane</keyword>
<evidence type="ECO:0000313" key="27">
    <source>
        <dbReference type="EMBL" id="GAY61322.1"/>
    </source>
</evidence>
<evidence type="ECO:0000256" key="23">
    <source>
        <dbReference type="PROSITE-ProRule" id="PRU10141"/>
    </source>
</evidence>
<keyword evidence="9" id="KW-0433">Leucine-rich repeat</keyword>
<evidence type="ECO:0000313" key="28">
    <source>
        <dbReference type="Proteomes" id="UP000236630"/>
    </source>
</evidence>
<sequence length="1019" mass="111508">MLNSISLSCQLATLVWCFSLLLQSHHSFSVPSNETDRLALLAIGSQLEDDPLGVTSSWNNSTNLCQWTGVTCGHRHQRVTKLDLSNRTIGGTLSPYVGNLSFLRYLNLADNNFHGEIPHQIGRLVRLQALVLANNSFSGKIPTNLSRCSNLISFNARRNNLVGEIPAELGYNWLKLENLTIADNHLTGHFPASIGNLSTLERINVLGNGLWGRIPNNLGNLRNLILLNLGENRFSGIVPPSIFNISSLENVFLPTNRFNGSLPLDIGVSLPKLLGFIVAENNFAGSIPESLSNASNLVELTLFDNQFRGKVSIYFRSLKNLEWLNLGANNLGTGEANDLDFLTLLTNCTELTAIGLDDNRFGGVLPHSIANLSSTMTDIVIAGNQISGIIPTGIRNLVNLVELCMDDNKLTGTIPHAIGELKNLQLLYLDSNFLAGGIPTSLGNLTLLTNLALSSNNLQGSIPPSLGNCKNLIELHMADIELTGALPPQILSISTLSLSLDLSYNLLSGTLPLEVGNLKNLVYFNISVNRFSGEIPVTLSACTSLQQLYLQGNSFSGSIPSSLSSLKSIKELDMSSNNLSGQIPEYLENLSFLEYLNLSYNHFEGEVPTKGVFSNKTRISLSGNGKLCGGLDELNLPPCPSRELKKRTDFLLKVVVPVTVSGVILSVCLVLFLARRRRSAHKFSVSQLMDQQFPMISYAELSKATNDFSSSNMIGQGSFGFVYKGILGENRMMVAVKVINLKQKGASNGFVAECQALRNIRHRNLIKIITICSSIDFKGVDFQAIVYEYMQNGSLEDWLHQSEDQQEARSLTLIQRINIIIDVASAIEYIHHHCQPPVVHGDLKPSNVLLDQDLVAHLGDFGLAKFLSSSPLDTAVETPSSSKGIKGTVGYIAPEYGMGGEASMTGDVYSFGILLLEMFTRRRPTDGMFNQGLTLHEFARTALPDKVMEIVDSLLLLEVQASNSRSCGDERLRTEECLVAVVETGVVCSMESPIERMEMRDVVAKLCRARDTFLGRMRI</sequence>
<dbReference type="FunFam" id="1.10.510.10:FF:000358">
    <property type="entry name" value="Putative leucine-rich repeat receptor-like serine/threonine-protein kinase"/>
    <property type="match status" value="1"/>
</dbReference>
<keyword evidence="20" id="KW-0325">Glycoprotein</keyword>
<dbReference type="InterPro" id="IPR008271">
    <property type="entry name" value="Ser/Thr_kinase_AS"/>
</dbReference>
<comment type="caution">
    <text evidence="27">The sequence shown here is derived from an EMBL/GenBank/DDBJ whole genome shotgun (WGS) entry which is preliminary data.</text>
</comment>
<name>A0A2H5Q9T7_CITUN</name>
<evidence type="ECO:0000256" key="9">
    <source>
        <dbReference type="ARBA" id="ARBA00022614"/>
    </source>
</evidence>
<comment type="catalytic activity">
    <reaction evidence="21">
        <text>L-threonyl-[protein] + ATP = O-phospho-L-threonyl-[protein] + ADP + H(+)</text>
        <dbReference type="Rhea" id="RHEA:46608"/>
        <dbReference type="Rhea" id="RHEA-COMP:11060"/>
        <dbReference type="Rhea" id="RHEA-COMP:11605"/>
        <dbReference type="ChEBI" id="CHEBI:15378"/>
        <dbReference type="ChEBI" id="CHEBI:30013"/>
        <dbReference type="ChEBI" id="CHEBI:30616"/>
        <dbReference type="ChEBI" id="CHEBI:61977"/>
        <dbReference type="ChEBI" id="CHEBI:456216"/>
        <dbReference type="EC" id="2.7.11.1"/>
    </reaction>
</comment>
<dbReference type="InterPro" id="IPR001611">
    <property type="entry name" value="Leu-rich_rpt"/>
</dbReference>
<keyword evidence="17 24" id="KW-1133">Transmembrane helix</keyword>
<comment type="subcellular location">
    <subcellularLocation>
        <location evidence="1">Cell membrane</location>
        <topology evidence="1">Single-pass membrane protein</topology>
    </subcellularLocation>
    <subcellularLocation>
        <location evidence="2">Membrane</location>
        <topology evidence="2">Single-pass type I membrane protein</topology>
    </subcellularLocation>
</comment>
<dbReference type="Gene3D" id="3.80.10.10">
    <property type="entry name" value="Ribonuclease Inhibitor"/>
    <property type="match status" value="3"/>
</dbReference>
<evidence type="ECO:0000256" key="1">
    <source>
        <dbReference type="ARBA" id="ARBA00004162"/>
    </source>
</evidence>
<keyword evidence="8" id="KW-0597">Phosphoprotein</keyword>
<keyword evidence="13" id="KW-0677">Repeat</keyword>
<dbReference type="PROSITE" id="PS00107">
    <property type="entry name" value="PROTEIN_KINASE_ATP"/>
    <property type="match status" value="1"/>
</dbReference>
<dbReference type="SUPFAM" id="SSF52058">
    <property type="entry name" value="L domain-like"/>
    <property type="match status" value="2"/>
</dbReference>
<evidence type="ECO:0000256" key="14">
    <source>
        <dbReference type="ARBA" id="ARBA00022741"/>
    </source>
</evidence>
<evidence type="ECO:0000256" key="3">
    <source>
        <dbReference type="ARBA" id="ARBA00008684"/>
    </source>
</evidence>
<keyword evidence="14 23" id="KW-0547">Nucleotide-binding</keyword>
<evidence type="ECO:0000256" key="17">
    <source>
        <dbReference type="ARBA" id="ARBA00022989"/>
    </source>
</evidence>
<comment type="catalytic activity">
    <reaction evidence="22">
        <text>L-seryl-[protein] + ATP = O-phospho-L-seryl-[protein] + ADP + H(+)</text>
        <dbReference type="Rhea" id="RHEA:17989"/>
        <dbReference type="Rhea" id="RHEA-COMP:9863"/>
        <dbReference type="Rhea" id="RHEA-COMP:11604"/>
        <dbReference type="ChEBI" id="CHEBI:15378"/>
        <dbReference type="ChEBI" id="CHEBI:29999"/>
        <dbReference type="ChEBI" id="CHEBI:30616"/>
        <dbReference type="ChEBI" id="CHEBI:83421"/>
        <dbReference type="ChEBI" id="CHEBI:456216"/>
        <dbReference type="EC" id="2.7.11.1"/>
    </reaction>
</comment>
<evidence type="ECO:0000256" key="7">
    <source>
        <dbReference type="ARBA" id="ARBA00022527"/>
    </source>
</evidence>
<evidence type="ECO:0000256" key="6">
    <source>
        <dbReference type="ARBA" id="ARBA00022475"/>
    </source>
</evidence>
<feature type="binding site" evidence="23">
    <location>
        <position position="737"/>
    </location>
    <ligand>
        <name>ATP</name>
        <dbReference type="ChEBI" id="CHEBI:30616"/>
    </ligand>
</feature>
<keyword evidence="19" id="KW-0675">Receptor</keyword>
<comment type="similarity">
    <text evidence="4">Belongs to the RLP family.</text>
</comment>
<evidence type="ECO:0000259" key="26">
    <source>
        <dbReference type="PROSITE" id="PS50011"/>
    </source>
</evidence>
<feature type="transmembrane region" description="Helical" evidence="24">
    <location>
        <begin position="650"/>
        <end position="674"/>
    </location>
</feature>
<dbReference type="EC" id="2.7.11.1" evidence="5"/>
<dbReference type="Pfam" id="PF00069">
    <property type="entry name" value="Pkinase"/>
    <property type="match status" value="1"/>
</dbReference>
<dbReference type="PROSITE" id="PS00108">
    <property type="entry name" value="PROTEIN_KINASE_ST"/>
    <property type="match status" value="1"/>
</dbReference>
<dbReference type="AlphaFoldDB" id="A0A2H5Q9T7"/>
<evidence type="ECO:0000256" key="24">
    <source>
        <dbReference type="SAM" id="Phobius"/>
    </source>
</evidence>
<feature type="signal peptide" evidence="25">
    <location>
        <begin position="1"/>
        <end position="17"/>
    </location>
</feature>
<dbReference type="Gene3D" id="1.10.510.10">
    <property type="entry name" value="Transferase(Phosphotransferase) domain 1"/>
    <property type="match status" value="1"/>
</dbReference>
<evidence type="ECO:0000256" key="22">
    <source>
        <dbReference type="ARBA" id="ARBA00048679"/>
    </source>
</evidence>
<dbReference type="PANTHER" id="PTHR27008:SF592">
    <property type="entry name" value="LEUCINE-RICH REPEAT RECEPTOR-LIKE PROTEIN KINASE FAMILY PROTEIN-RELATED"/>
    <property type="match status" value="1"/>
</dbReference>
<evidence type="ECO:0000256" key="10">
    <source>
        <dbReference type="ARBA" id="ARBA00022679"/>
    </source>
</evidence>
<keyword evidence="15" id="KW-0418">Kinase</keyword>
<evidence type="ECO:0000256" key="19">
    <source>
        <dbReference type="ARBA" id="ARBA00023170"/>
    </source>
</evidence>
<dbReference type="STRING" id="55188.A0A2H5Q9T7"/>
<dbReference type="SUPFAM" id="SSF56112">
    <property type="entry name" value="Protein kinase-like (PK-like)"/>
    <property type="match status" value="1"/>
</dbReference>
<evidence type="ECO:0000256" key="11">
    <source>
        <dbReference type="ARBA" id="ARBA00022692"/>
    </source>
</evidence>
<protein>
    <recommendedName>
        <fullName evidence="5">non-specific serine/threonine protein kinase</fullName>
        <ecNumber evidence="5">2.7.11.1</ecNumber>
    </recommendedName>
</protein>
<dbReference type="InterPro" id="IPR051809">
    <property type="entry name" value="Plant_receptor-like_S/T_kinase"/>
</dbReference>
<dbReference type="Proteomes" id="UP000236630">
    <property type="component" value="Unassembled WGS sequence"/>
</dbReference>
<evidence type="ECO:0000256" key="21">
    <source>
        <dbReference type="ARBA" id="ARBA00047899"/>
    </source>
</evidence>
<gene>
    <name evidence="27" type="ORF">CUMW_209070</name>
</gene>
<evidence type="ECO:0000256" key="4">
    <source>
        <dbReference type="ARBA" id="ARBA00009592"/>
    </source>
</evidence>
<keyword evidence="7" id="KW-0723">Serine/threonine-protein kinase</keyword>
<dbReference type="InterPro" id="IPR025875">
    <property type="entry name" value="Leu-rich_rpt_4"/>
</dbReference>
<dbReference type="InterPro" id="IPR003591">
    <property type="entry name" value="Leu-rich_rpt_typical-subtyp"/>
</dbReference>
<reference evidence="27 28" key="1">
    <citation type="journal article" date="2017" name="Front. Genet.">
        <title>Draft sequencing of the heterozygous diploid genome of Satsuma (Citrus unshiu Marc.) using a hybrid assembly approach.</title>
        <authorList>
            <person name="Shimizu T."/>
            <person name="Tanizawa Y."/>
            <person name="Mochizuki T."/>
            <person name="Nagasaki H."/>
            <person name="Yoshioka T."/>
            <person name="Toyoda A."/>
            <person name="Fujiyama A."/>
            <person name="Kaminuma E."/>
            <person name="Nakamura Y."/>
        </authorList>
    </citation>
    <scope>NUCLEOTIDE SEQUENCE [LARGE SCALE GENOMIC DNA]</scope>
    <source>
        <strain evidence="28">cv. Miyagawa wase</strain>
    </source>
</reference>
<evidence type="ECO:0000256" key="16">
    <source>
        <dbReference type="ARBA" id="ARBA00022840"/>
    </source>
</evidence>
<dbReference type="InterPro" id="IPR013210">
    <property type="entry name" value="LRR_N_plant-typ"/>
</dbReference>
<dbReference type="InterPro" id="IPR000719">
    <property type="entry name" value="Prot_kinase_dom"/>
</dbReference>
<dbReference type="InterPro" id="IPR032675">
    <property type="entry name" value="LRR_dom_sf"/>
</dbReference>
<dbReference type="Gene3D" id="3.30.200.20">
    <property type="entry name" value="Phosphorylase Kinase, domain 1"/>
    <property type="match status" value="1"/>
</dbReference>
<dbReference type="GO" id="GO:0005886">
    <property type="term" value="C:plasma membrane"/>
    <property type="evidence" value="ECO:0007669"/>
    <property type="project" value="UniProtKB-SubCell"/>
</dbReference>
<dbReference type="SMART" id="SM00369">
    <property type="entry name" value="LRR_TYP"/>
    <property type="match status" value="7"/>
</dbReference>
<dbReference type="InterPro" id="IPR011009">
    <property type="entry name" value="Kinase-like_dom_sf"/>
</dbReference>
<evidence type="ECO:0000256" key="12">
    <source>
        <dbReference type="ARBA" id="ARBA00022729"/>
    </source>
</evidence>
<keyword evidence="18 24" id="KW-0472">Membrane</keyword>
<feature type="chain" id="PRO_5014178834" description="non-specific serine/threonine protein kinase" evidence="25">
    <location>
        <begin position="18"/>
        <end position="1019"/>
    </location>
</feature>
<dbReference type="FunFam" id="3.80.10.10:FF:000288">
    <property type="entry name" value="LRR receptor-like serine/threonine-protein kinase EFR"/>
    <property type="match status" value="1"/>
</dbReference>